<dbReference type="InterPro" id="IPR032567">
    <property type="entry name" value="RTL1-rel"/>
</dbReference>
<feature type="domain" description="DUF4939" evidence="2">
    <location>
        <begin position="91"/>
        <end position="182"/>
    </location>
</feature>
<organism evidence="3 4">
    <name type="scientific">Kryptolebias marmoratus</name>
    <name type="common">Mangrove killifish</name>
    <name type="synonym">Rivulus marmoratus</name>
    <dbReference type="NCBI Taxonomy" id="37003"/>
    <lineage>
        <taxon>Eukaryota</taxon>
        <taxon>Metazoa</taxon>
        <taxon>Chordata</taxon>
        <taxon>Craniata</taxon>
        <taxon>Vertebrata</taxon>
        <taxon>Euteleostomi</taxon>
        <taxon>Actinopterygii</taxon>
        <taxon>Neopterygii</taxon>
        <taxon>Teleostei</taxon>
        <taxon>Neoteleostei</taxon>
        <taxon>Acanthomorphata</taxon>
        <taxon>Ovalentaria</taxon>
        <taxon>Atherinomorphae</taxon>
        <taxon>Cyprinodontiformes</taxon>
        <taxon>Rivulidae</taxon>
        <taxon>Kryptolebias</taxon>
    </lineage>
</organism>
<dbReference type="STRING" id="37003.ENSKMAP00000007916"/>
<dbReference type="OMA" id="FNCTYEE"/>
<feature type="compositionally biased region" description="Polar residues" evidence="1">
    <location>
        <begin position="62"/>
        <end position="73"/>
    </location>
</feature>
<dbReference type="PANTHER" id="PTHR15503">
    <property type="entry name" value="LDOC1 RELATED"/>
    <property type="match status" value="1"/>
</dbReference>
<evidence type="ECO:0000259" key="2">
    <source>
        <dbReference type="Pfam" id="PF16297"/>
    </source>
</evidence>
<dbReference type="Proteomes" id="UP000264800">
    <property type="component" value="Unplaced"/>
</dbReference>
<reference evidence="3" key="1">
    <citation type="submission" date="2025-08" db="UniProtKB">
        <authorList>
            <consortium name="Ensembl"/>
        </authorList>
    </citation>
    <scope>IDENTIFICATION</scope>
</reference>
<dbReference type="InterPro" id="IPR032549">
    <property type="entry name" value="DUF4939"/>
</dbReference>
<accession>A0A3Q2ZVI9</accession>
<feature type="compositionally biased region" description="Low complexity" evidence="1">
    <location>
        <begin position="1"/>
        <end position="17"/>
    </location>
</feature>
<keyword evidence="4" id="KW-1185">Reference proteome</keyword>
<evidence type="ECO:0000256" key="1">
    <source>
        <dbReference type="SAM" id="MobiDB-lite"/>
    </source>
</evidence>
<dbReference type="PANTHER" id="PTHR15503:SF22">
    <property type="entry name" value="TRANSPOSON TY3-I GAG POLYPROTEIN"/>
    <property type="match status" value="1"/>
</dbReference>
<feature type="compositionally biased region" description="Low complexity" evidence="1">
    <location>
        <begin position="74"/>
        <end position="88"/>
    </location>
</feature>
<evidence type="ECO:0000313" key="4">
    <source>
        <dbReference type="Proteomes" id="UP000264800"/>
    </source>
</evidence>
<protein>
    <recommendedName>
        <fullName evidence="2">DUF4939 domain-containing protein</fullName>
    </recommendedName>
</protein>
<dbReference type="Pfam" id="PF16297">
    <property type="entry name" value="DUF4939"/>
    <property type="match status" value="1"/>
</dbReference>
<feature type="region of interest" description="Disordered" evidence="1">
    <location>
        <begin position="1"/>
        <end position="30"/>
    </location>
</feature>
<reference evidence="3" key="2">
    <citation type="submission" date="2025-09" db="UniProtKB">
        <authorList>
            <consortium name="Ensembl"/>
        </authorList>
    </citation>
    <scope>IDENTIFICATION</scope>
</reference>
<sequence>TSLPVSSSLSESASAPSRNLEPEPLPDRKSLLQVTALQELGNRQAETNRRLAELTSFLRSRFPQTSAPSSTPDPAQANPSAPEPASEALVQSTVSDCHLPSPPRFDGDPQRVWGFLMQCNIQFNHSPHRFALDSTKISYIIAHLSDCALDWAEVRFSSSTDFNCTYEEFLSEFKLAFNQDIDKSLSSQGLLKMRQGQRSVADFSIDFRIQAAASGWNSSDAIHPASAPPSSPLLRRQVAPRQTPLISPKYPAITMI</sequence>
<proteinExistence type="predicted"/>
<dbReference type="GeneTree" id="ENSGT00940000173342"/>
<evidence type="ECO:0000313" key="3">
    <source>
        <dbReference type="Ensembl" id="ENSKMAP00000007916.1"/>
    </source>
</evidence>
<dbReference type="Ensembl" id="ENSKMAT00000008040.1">
    <property type="protein sequence ID" value="ENSKMAP00000007916.1"/>
    <property type="gene ID" value="ENSKMAG00000005950.1"/>
</dbReference>
<feature type="region of interest" description="Disordered" evidence="1">
    <location>
        <begin position="62"/>
        <end position="91"/>
    </location>
</feature>
<name>A0A3Q2ZVI9_KRYMA</name>
<dbReference type="AlphaFoldDB" id="A0A3Q2ZVI9"/>